<comment type="caution">
    <text evidence="2">The sequence shown here is derived from an EMBL/GenBank/DDBJ whole genome shotgun (WGS) entry which is preliminary data.</text>
</comment>
<gene>
    <name evidence="2" type="ORF">AVEN_204388_1</name>
</gene>
<accession>A0A4Y2KBS8</accession>
<keyword evidence="3" id="KW-1185">Reference proteome</keyword>
<sequence length="199" mass="22143">MTAAAMTRVLRFLVAHHLAMARPLPKEVRAITGGETPVMVSHVCDLIFSSMIIQDYCSQVAAAPGEASSRLPRGSAPGELTIPLGEASPRLIFRRQVIRVLAAPRGEGGHRRKQHIENEWCPVVITWPGNHAHLFFGLSSHLTLKRGANSLRSQQSTLFLLSRTRSIRTRDFDESPRRLLLEESPESEKRNFGIMSVCL</sequence>
<name>A0A4Y2KBS8_ARAVE</name>
<evidence type="ECO:0000256" key="1">
    <source>
        <dbReference type="SAM" id="SignalP"/>
    </source>
</evidence>
<dbReference type="EMBL" id="BGPR01004454">
    <property type="protein sequence ID" value="GBM99860.1"/>
    <property type="molecule type" value="Genomic_DNA"/>
</dbReference>
<keyword evidence="1" id="KW-0732">Signal</keyword>
<proteinExistence type="predicted"/>
<evidence type="ECO:0000313" key="3">
    <source>
        <dbReference type="Proteomes" id="UP000499080"/>
    </source>
</evidence>
<feature type="chain" id="PRO_5021239158" evidence="1">
    <location>
        <begin position="22"/>
        <end position="199"/>
    </location>
</feature>
<organism evidence="2 3">
    <name type="scientific">Araneus ventricosus</name>
    <name type="common">Orbweaver spider</name>
    <name type="synonym">Epeira ventricosa</name>
    <dbReference type="NCBI Taxonomy" id="182803"/>
    <lineage>
        <taxon>Eukaryota</taxon>
        <taxon>Metazoa</taxon>
        <taxon>Ecdysozoa</taxon>
        <taxon>Arthropoda</taxon>
        <taxon>Chelicerata</taxon>
        <taxon>Arachnida</taxon>
        <taxon>Araneae</taxon>
        <taxon>Araneomorphae</taxon>
        <taxon>Entelegynae</taxon>
        <taxon>Araneoidea</taxon>
        <taxon>Araneidae</taxon>
        <taxon>Araneus</taxon>
    </lineage>
</organism>
<feature type="signal peptide" evidence="1">
    <location>
        <begin position="1"/>
        <end position="21"/>
    </location>
</feature>
<dbReference type="AlphaFoldDB" id="A0A4Y2KBS8"/>
<reference evidence="2 3" key="1">
    <citation type="journal article" date="2019" name="Sci. Rep.">
        <title>Orb-weaving spider Araneus ventricosus genome elucidates the spidroin gene catalogue.</title>
        <authorList>
            <person name="Kono N."/>
            <person name="Nakamura H."/>
            <person name="Ohtoshi R."/>
            <person name="Moran D.A.P."/>
            <person name="Shinohara A."/>
            <person name="Yoshida Y."/>
            <person name="Fujiwara M."/>
            <person name="Mori M."/>
            <person name="Tomita M."/>
            <person name="Arakawa K."/>
        </authorList>
    </citation>
    <scope>NUCLEOTIDE SEQUENCE [LARGE SCALE GENOMIC DNA]</scope>
</reference>
<evidence type="ECO:0000313" key="2">
    <source>
        <dbReference type="EMBL" id="GBM99860.1"/>
    </source>
</evidence>
<dbReference type="Proteomes" id="UP000499080">
    <property type="component" value="Unassembled WGS sequence"/>
</dbReference>
<protein>
    <submittedName>
        <fullName evidence="2">Uncharacterized protein</fullName>
    </submittedName>
</protein>